<dbReference type="CDD" id="cd00082">
    <property type="entry name" value="HisKA"/>
    <property type="match status" value="1"/>
</dbReference>
<evidence type="ECO:0000259" key="9">
    <source>
        <dbReference type="PROSITE" id="PS50109"/>
    </source>
</evidence>
<dbReference type="InterPro" id="IPR005467">
    <property type="entry name" value="His_kinase_dom"/>
</dbReference>
<dbReference type="Gene3D" id="1.10.287.130">
    <property type="match status" value="1"/>
</dbReference>
<dbReference type="EMBL" id="JNFF01000046">
    <property type="protein sequence ID" value="KEQ30320.1"/>
    <property type="molecule type" value="Genomic_DNA"/>
</dbReference>
<evidence type="ECO:0000256" key="4">
    <source>
        <dbReference type="ARBA" id="ARBA00022679"/>
    </source>
</evidence>
<comment type="caution">
    <text evidence="10">The sequence shown here is derived from an EMBL/GenBank/DDBJ whole genome shotgun (WGS) entry which is preliminary data.</text>
</comment>
<evidence type="ECO:0000256" key="1">
    <source>
        <dbReference type="ARBA" id="ARBA00000085"/>
    </source>
</evidence>
<evidence type="ECO:0000256" key="5">
    <source>
        <dbReference type="ARBA" id="ARBA00022692"/>
    </source>
</evidence>
<accession>A0A081PHZ7</accession>
<feature type="transmembrane region" description="Helical" evidence="8">
    <location>
        <begin position="12"/>
        <end position="34"/>
    </location>
</feature>
<sequence>MKLSSRYNRVNLVISLLVLLLTGIIYYFLIHLILNAKLDKDLEVEEEEIIRYAAIYKKLPLPGNYLDQQVSFKELHPADTGIREFKNTVYKNEPEHVVEPGRGLVTSLDLNGKTYEVTIIKSRLESEGLVRMILLITLAVTGLLLFTLFVINRFILSQLWKPFYAVLDQMKSFNLVKSHQLQFKKGEVDEFDELFDSANLMALRVQQDYKELKNFTDSAAHEMMTPLAIIRSKLDTLLQTGEFNDKQYGLLDDVYRAINRTSRLNQSLLLLTKIENKQLPESKIYPMHDLLQEKARQFEELFEKKNLRLDLDINPTSLVMSRYLADIFFNNLLSNAVRHNYQGGRVWVKSSGDFILIGNTGRSEELDEKHFQRFYKAADSEGTGLGLAICLEISVQYGYKFTYEMIDGNHTFKLFNPASL</sequence>
<dbReference type="SMART" id="SM00388">
    <property type="entry name" value="HisKA"/>
    <property type="match status" value="1"/>
</dbReference>
<dbReference type="SUPFAM" id="SSF55874">
    <property type="entry name" value="ATPase domain of HSP90 chaperone/DNA topoisomerase II/histidine kinase"/>
    <property type="match status" value="1"/>
</dbReference>
<dbReference type="RefSeq" id="WP_037440130.1">
    <property type="nucleotide sequence ID" value="NZ_JNFF01000046.1"/>
</dbReference>
<keyword evidence="11" id="KW-1185">Reference proteome</keyword>
<evidence type="ECO:0000313" key="11">
    <source>
        <dbReference type="Proteomes" id="UP000028007"/>
    </source>
</evidence>
<keyword evidence="5 8" id="KW-0812">Transmembrane</keyword>
<feature type="transmembrane region" description="Helical" evidence="8">
    <location>
        <begin position="132"/>
        <end position="151"/>
    </location>
</feature>
<keyword evidence="7 8" id="KW-1133">Transmembrane helix</keyword>
<dbReference type="InterPro" id="IPR003661">
    <property type="entry name" value="HisK_dim/P_dom"/>
</dbReference>
<keyword evidence="6 10" id="KW-0418">Kinase</keyword>
<dbReference type="InterPro" id="IPR050428">
    <property type="entry name" value="TCS_sensor_his_kinase"/>
</dbReference>
<dbReference type="EC" id="2.7.13.3" evidence="2"/>
<dbReference type="Proteomes" id="UP000028007">
    <property type="component" value="Unassembled WGS sequence"/>
</dbReference>
<dbReference type="eggNOG" id="COG2205">
    <property type="taxonomic scope" value="Bacteria"/>
</dbReference>
<protein>
    <recommendedName>
        <fullName evidence="2">histidine kinase</fullName>
        <ecNumber evidence="2">2.7.13.3</ecNumber>
    </recommendedName>
</protein>
<keyword evidence="8" id="KW-0472">Membrane</keyword>
<evidence type="ECO:0000256" key="6">
    <source>
        <dbReference type="ARBA" id="ARBA00022777"/>
    </source>
</evidence>
<organism evidence="10 11">
    <name type="scientific">Pedobacter antarcticus 4BY</name>
    <dbReference type="NCBI Taxonomy" id="1358423"/>
    <lineage>
        <taxon>Bacteria</taxon>
        <taxon>Pseudomonadati</taxon>
        <taxon>Bacteroidota</taxon>
        <taxon>Sphingobacteriia</taxon>
        <taxon>Sphingobacteriales</taxon>
        <taxon>Sphingobacteriaceae</taxon>
        <taxon>Pedobacter</taxon>
    </lineage>
</organism>
<gene>
    <name evidence="10" type="ORF">N180_10230</name>
</gene>
<comment type="catalytic activity">
    <reaction evidence="1">
        <text>ATP + protein L-histidine = ADP + protein N-phospho-L-histidine.</text>
        <dbReference type="EC" id="2.7.13.3"/>
    </reaction>
</comment>
<keyword evidence="4" id="KW-0808">Transferase</keyword>
<dbReference type="AlphaFoldDB" id="A0A081PHZ7"/>
<evidence type="ECO:0000256" key="2">
    <source>
        <dbReference type="ARBA" id="ARBA00012438"/>
    </source>
</evidence>
<evidence type="ECO:0000256" key="3">
    <source>
        <dbReference type="ARBA" id="ARBA00022553"/>
    </source>
</evidence>
<dbReference type="Pfam" id="PF00512">
    <property type="entry name" value="HisKA"/>
    <property type="match status" value="1"/>
</dbReference>
<keyword evidence="3" id="KW-0597">Phosphoprotein</keyword>
<dbReference type="InterPro" id="IPR036890">
    <property type="entry name" value="HATPase_C_sf"/>
</dbReference>
<dbReference type="OrthoDB" id="1522504at2"/>
<dbReference type="PROSITE" id="PS50109">
    <property type="entry name" value="HIS_KIN"/>
    <property type="match status" value="1"/>
</dbReference>
<evidence type="ECO:0000256" key="7">
    <source>
        <dbReference type="ARBA" id="ARBA00022989"/>
    </source>
</evidence>
<name>A0A081PHZ7_9SPHI</name>
<dbReference type="SUPFAM" id="SSF47384">
    <property type="entry name" value="Homodimeric domain of signal transducing histidine kinase"/>
    <property type="match status" value="1"/>
</dbReference>
<dbReference type="InterPro" id="IPR036097">
    <property type="entry name" value="HisK_dim/P_sf"/>
</dbReference>
<dbReference type="PANTHER" id="PTHR45436:SF5">
    <property type="entry name" value="SENSOR HISTIDINE KINASE TRCS"/>
    <property type="match status" value="1"/>
</dbReference>
<evidence type="ECO:0000256" key="8">
    <source>
        <dbReference type="SAM" id="Phobius"/>
    </source>
</evidence>
<proteinExistence type="predicted"/>
<dbReference type="Pfam" id="PF02518">
    <property type="entry name" value="HATPase_c"/>
    <property type="match status" value="1"/>
</dbReference>
<evidence type="ECO:0000313" key="10">
    <source>
        <dbReference type="EMBL" id="KEQ30320.1"/>
    </source>
</evidence>
<dbReference type="InterPro" id="IPR003594">
    <property type="entry name" value="HATPase_dom"/>
</dbReference>
<dbReference type="GO" id="GO:0005886">
    <property type="term" value="C:plasma membrane"/>
    <property type="evidence" value="ECO:0007669"/>
    <property type="project" value="TreeGrafter"/>
</dbReference>
<reference evidence="10 11" key="1">
    <citation type="journal article" date="1992" name="Int. J. Syst. Bacteriol.">
        <title>Sphingobacterium antarcticus sp. nov. a Psychrotrophic Bacterium from the Soils of Schirmacher Oasis, Antarctica.</title>
        <authorList>
            <person name="Shivaji S."/>
            <person name="Ray M.K."/>
            <person name="Rao N.S."/>
            <person name="Saiserr L."/>
            <person name="Jagannadham M.V."/>
            <person name="Kumar G.S."/>
            <person name="Reddy G."/>
            <person name="Bhargava P.M."/>
        </authorList>
    </citation>
    <scope>NUCLEOTIDE SEQUENCE [LARGE SCALE GENOMIC DNA]</scope>
    <source>
        <strain evidence="10 11">4BY</strain>
    </source>
</reference>
<dbReference type="Gene3D" id="3.30.565.10">
    <property type="entry name" value="Histidine kinase-like ATPase, C-terminal domain"/>
    <property type="match status" value="1"/>
</dbReference>
<dbReference type="SMART" id="SM00387">
    <property type="entry name" value="HATPase_c"/>
    <property type="match status" value="1"/>
</dbReference>
<dbReference type="GO" id="GO:0000155">
    <property type="term" value="F:phosphorelay sensor kinase activity"/>
    <property type="evidence" value="ECO:0007669"/>
    <property type="project" value="InterPro"/>
</dbReference>
<dbReference type="PANTHER" id="PTHR45436">
    <property type="entry name" value="SENSOR HISTIDINE KINASE YKOH"/>
    <property type="match status" value="1"/>
</dbReference>
<feature type="domain" description="Histidine kinase" evidence="9">
    <location>
        <begin position="218"/>
        <end position="420"/>
    </location>
</feature>